<dbReference type="EMBL" id="CAJVPZ010044469">
    <property type="protein sequence ID" value="CAG8767594.1"/>
    <property type="molecule type" value="Genomic_DNA"/>
</dbReference>
<gene>
    <name evidence="1" type="ORF">RFULGI_LOCUS14814</name>
</gene>
<feature type="non-terminal residue" evidence="1">
    <location>
        <position position="140"/>
    </location>
</feature>
<dbReference type="Proteomes" id="UP000789396">
    <property type="component" value="Unassembled WGS sequence"/>
</dbReference>
<keyword evidence="2" id="KW-1185">Reference proteome</keyword>
<accession>A0A9N9J6M5</accession>
<proteinExistence type="predicted"/>
<sequence length="140" mass="15641">MFLVTVTHEPKKIEDFIHFSAEAIDYNSVTTKPDVKIDMTVIYPLQSPKFKYLGQSCLNIKLQSNYFISGLIRILKSGKIMIQATDIDYLKTSMINANLSENSSVVIPNAPSIIDIIDDDLDSAQVPEKLTAPIKTFVTT</sequence>
<evidence type="ECO:0000313" key="2">
    <source>
        <dbReference type="Proteomes" id="UP000789396"/>
    </source>
</evidence>
<evidence type="ECO:0000313" key="1">
    <source>
        <dbReference type="EMBL" id="CAG8767594.1"/>
    </source>
</evidence>
<reference evidence="1" key="1">
    <citation type="submission" date="2021-06" db="EMBL/GenBank/DDBJ databases">
        <authorList>
            <person name="Kallberg Y."/>
            <person name="Tangrot J."/>
            <person name="Rosling A."/>
        </authorList>
    </citation>
    <scope>NUCLEOTIDE SEQUENCE</scope>
    <source>
        <strain evidence="1">IN212</strain>
    </source>
</reference>
<comment type="caution">
    <text evidence="1">The sequence shown here is derived from an EMBL/GenBank/DDBJ whole genome shotgun (WGS) entry which is preliminary data.</text>
</comment>
<protein>
    <submittedName>
        <fullName evidence="1">13387_t:CDS:1</fullName>
    </submittedName>
</protein>
<dbReference type="AlphaFoldDB" id="A0A9N9J6M5"/>
<dbReference type="OrthoDB" id="2424032at2759"/>
<name>A0A9N9J6M5_9GLOM</name>
<organism evidence="1 2">
    <name type="scientific">Racocetra fulgida</name>
    <dbReference type="NCBI Taxonomy" id="60492"/>
    <lineage>
        <taxon>Eukaryota</taxon>
        <taxon>Fungi</taxon>
        <taxon>Fungi incertae sedis</taxon>
        <taxon>Mucoromycota</taxon>
        <taxon>Glomeromycotina</taxon>
        <taxon>Glomeromycetes</taxon>
        <taxon>Diversisporales</taxon>
        <taxon>Gigasporaceae</taxon>
        <taxon>Racocetra</taxon>
    </lineage>
</organism>